<feature type="non-terminal residue" evidence="1">
    <location>
        <position position="201"/>
    </location>
</feature>
<organism evidence="1 2">
    <name type="scientific">Rhodocista pekingensis</name>
    <dbReference type="NCBI Taxonomy" id="201185"/>
    <lineage>
        <taxon>Bacteria</taxon>
        <taxon>Pseudomonadati</taxon>
        <taxon>Pseudomonadota</taxon>
        <taxon>Alphaproteobacteria</taxon>
        <taxon>Rhodospirillales</taxon>
        <taxon>Azospirillaceae</taxon>
        <taxon>Rhodocista</taxon>
    </lineage>
</organism>
<evidence type="ECO:0000313" key="2">
    <source>
        <dbReference type="Proteomes" id="UP001596456"/>
    </source>
</evidence>
<name>A0ABW2L1X9_9PROT</name>
<dbReference type="RefSeq" id="WP_377361134.1">
    <property type="nucleotide sequence ID" value="NZ_JBHTCM010000033.1"/>
</dbReference>
<reference evidence="2" key="1">
    <citation type="journal article" date="2019" name="Int. J. Syst. Evol. Microbiol.">
        <title>The Global Catalogue of Microorganisms (GCM) 10K type strain sequencing project: providing services to taxonomists for standard genome sequencing and annotation.</title>
        <authorList>
            <consortium name="The Broad Institute Genomics Platform"/>
            <consortium name="The Broad Institute Genome Sequencing Center for Infectious Disease"/>
            <person name="Wu L."/>
            <person name="Ma J."/>
        </authorList>
    </citation>
    <scope>NUCLEOTIDE SEQUENCE [LARGE SCALE GENOMIC DNA]</scope>
    <source>
        <strain evidence="2">CGMCC 1.16275</strain>
    </source>
</reference>
<comment type="caution">
    <text evidence="1">The sequence shown here is derived from an EMBL/GenBank/DDBJ whole genome shotgun (WGS) entry which is preliminary data.</text>
</comment>
<feature type="non-terminal residue" evidence="1">
    <location>
        <position position="1"/>
    </location>
</feature>
<dbReference type="Proteomes" id="UP001596456">
    <property type="component" value="Unassembled WGS sequence"/>
</dbReference>
<dbReference type="EMBL" id="JBHTCM010000033">
    <property type="protein sequence ID" value="MFC7335477.1"/>
    <property type="molecule type" value="Genomic_DNA"/>
</dbReference>
<keyword evidence="2" id="KW-1185">Reference proteome</keyword>
<evidence type="ECO:0000313" key="1">
    <source>
        <dbReference type="EMBL" id="MFC7335477.1"/>
    </source>
</evidence>
<protein>
    <recommendedName>
        <fullName evidence="3">Calcium-binding protein</fullName>
    </recommendedName>
</protein>
<evidence type="ECO:0008006" key="3">
    <source>
        <dbReference type="Google" id="ProtNLM"/>
    </source>
</evidence>
<sequence>AGAFKDAAGNVLAAISDDTTLNFKTIDPTFLVTDAAGFSTTTGTGILGGQTATAGDQTILVVDPAHLVGSTLDGGTGTDTVRLGAGNGSSFDLTGAATVAGVETLVVDSAHTAPVTVTLGSAKGLNSLTTLTGTGDDALVLAGGGTTETFDLSTRTLSGFSGVRMSGAATTGYTVRLDATQITDIQAPGMIGAVTGSAGTN</sequence>
<accession>A0ABW2L1X9</accession>
<gene>
    <name evidence="1" type="ORF">ACFQPS_20080</name>
</gene>
<proteinExistence type="predicted"/>